<evidence type="ECO:0000313" key="1">
    <source>
        <dbReference type="EMBL" id="MEQ2469243.1"/>
    </source>
</evidence>
<evidence type="ECO:0000313" key="2">
    <source>
        <dbReference type="Proteomes" id="UP001490816"/>
    </source>
</evidence>
<proteinExistence type="predicted"/>
<dbReference type="EMBL" id="JBBMEZ010000005">
    <property type="protein sequence ID" value="MEQ2469243.1"/>
    <property type="molecule type" value="Genomic_DNA"/>
</dbReference>
<dbReference type="Proteomes" id="UP001490816">
    <property type="component" value="Unassembled WGS sequence"/>
</dbReference>
<sequence length="202" mass="22267">MKEKLIAVVLLLILTAILPIAVSKCSERSFAKPTVSTSDTPEKPKDSDEILCALTAGLYKDSYSAETLKAIAILMNTNYKANPDSFKANDFLYEENASGSIKDVYGEIKKAAESAKNKTLRKNSEALFVPYSETSNGTTYKNENYKYIHSVASPWDCYQTDFDANAECVGVSLSGIDYLCKNGCSAEEALLWYLPDFEIADD</sequence>
<name>A0ABV1F789_9FIRM</name>
<accession>A0ABV1F789</accession>
<protein>
    <submittedName>
        <fullName evidence="1">Uncharacterized protein</fullName>
    </submittedName>
</protein>
<reference evidence="1 2" key="1">
    <citation type="submission" date="2024-03" db="EMBL/GenBank/DDBJ databases">
        <title>Human intestinal bacterial collection.</title>
        <authorList>
            <person name="Pauvert C."/>
            <person name="Hitch T.C.A."/>
            <person name="Clavel T."/>
        </authorList>
    </citation>
    <scope>NUCLEOTIDE SEQUENCE [LARGE SCALE GENOMIC DNA]</scope>
    <source>
        <strain evidence="1 2">CLA-JM-H38</strain>
    </source>
</reference>
<keyword evidence="2" id="KW-1185">Reference proteome</keyword>
<comment type="caution">
    <text evidence="1">The sequence shown here is derived from an EMBL/GenBank/DDBJ whole genome shotgun (WGS) entry which is preliminary data.</text>
</comment>
<organism evidence="1 2">
    <name type="scientific">Ruminococcoides intestinale</name>
    <dbReference type="NCBI Taxonomy" id="3133162"/>
    <lineage>
        <taxon>Bacteria</taxon>
        <taxon>Bacillati</taxon>
        <taxon>Bacillota</taxon>
        <taxon>Clostridia</taxon>
        <taxon>Eubacteriales</taxon>
        <taxon>Oscillospiraceae</taxon>
        <taxon>Ruminococcoides</taxon>
    </lineage>
</organism>
<gene>
    <name evidence="1" type="ORF">WMO39_02685</name>
</gene>
<dbReference type="RefSeq" id="WP_015523641.1">
    <property type="nucleotide sequence ID" value="NZ_JBBMEZ010000005.1"/>
</dbReference>